<dbReference type="Proteomes" id="UP000006327">
    <property type="component" value="Unassembled WGS sequence"/>
</dbReference>
<dbReference type="EMBL" id="BAEO01000010">
    <property type="protein sequence ID" value="GAC17812.1"/>
    <property type="molecule type" value="Genomic_DNA"/>
</dbReference>
<dbReference type="InterPro" id="IPR023534">
    <property type="entry name" value="Rof/RNase_P-like"/>
</dbReference>
<reference evidence="1 2" key="1">
    <citation type="journal article" date="2017" name="Antonie Van Leeuwenhoek">
        <title>Rhizobium rhizosphaerae sp. nov., a novel species isolated from rice rhizosphere.</title>
        <authorList>
            <person name="Zhao J.J."/>
            <person name="Zhang J."/>
            <person name="Zhang R.J."/>
            <person name="Zhang C.W."/>
            <person name="Yin H.Q."/>
            <person name="Zhang X.X."/>
        </authorList>
    </citation>
    <scope>NUCLEOTIDE SEQUENCE [LARGE SCALE GENOMIC DNA]</scope>
    <source>
        <strain evidence="1 2">BSs20135</strain>
    </source>
</reference>
<gene>
    <name evidence="1" type="ORF">GARC_0831</name>
</gene>
<evidence type="ECO:0000313" key="2">
    <source>
        <dbReference type="Proteomes" id="UP000006327"/>
    </source>
</evidence>
<dbReference type="InterPro" id="IPR038626">
    <property type="entry name" value="Rof-like_sf"/>
</dbReference>
<dbReference type="Pfam" id="PF07073">
    <property type="entry name" value="ROF"/>
    <property type="match status" value="1"/>
</dbReference>
<dbReference type="STRING" id="493475.GARC_0831"/>
<keyword evidence="2" id="KW-1185">Reference proteome</keyword>
<organism evidence="1 2">
    <name type="scientific">Paraglaciecola arctica BSs20135</name>
    <dbReference type="NCBI Taxonomy" id="493475"/>
    <lineage>
        <taxon>Bacteria</taxon>
        <taxon>Pseudomonadati</taxon>
        <taxon>Pseudomonadota</taxon>
        <taxon>Gammaproteobacteria</taxon>
        <taxon>Alteromonadales</taxon>
        <taxon>Alteromonadaceae</taxon>
        <taxon>Paraglaciecola</taxon>
    </lineage>
</organism>
<dbReference type="SUPFAM" id="SSF101744">
    <property type="entry name" value="Rof/RNase P subunit-like"/>
    <property type="match status" value="1"/>
</dbReference>
<sequence>MYQYPIKLTMKTGEVIECTALDTHYNAAREECIKVNVGGTDSEVIIDKISKLEVGIENPHFKQVCFS</sequence>
<evidence type="ECO:0000313" key="1">
    <source>
        <dbReference type="EMBL" id="GAC17812.1"/>
    </source>
</evidence>
<comment type="caution">
    <text evidence="1">The sequence shown here is derived from an EMBL/GenBank/DDBJ whole genome shotgun (WGS) entry which is preliminary data.</text>
</comment>
<proteinExistence type="predicted"/>
<dbReference type="AlphaFoldDB" id="K6YI37"/>
<accession>K6YI37</accession>
<dbReference type="Gene3D" id="2.30.30.400">
    <property type="entry name" value="Rof-like"/>
    <property type="match status" value="1"/>
</dbReference>
<name>K6YI37_9ALTE</name>
<dbReference type="InterPro" id="IPR009778">
    <property type="entry name" value="ROF"/>
</dbReference>
<dbReference type="eggNOG" id="COG4568">
    <property type="taxonomic scope" value="Bacteria"/>
</dbReference>
<protein>
    <submittedName>
        <fullName evidence="1">Uncharacterized protein</fullName>
    </submittedName>
</protein>